<comment type="caution">
    <text evidence="2">The sequence shown here is derived from an EMBL/GenBank/DDBJ whole genome shotgun (WGS) entry which is preliminary data.</text>
</comment>
<name>A0ABN7XSV2_9BURK</name>
<gene>
    <name evidence="2" type="ORF">LMG32289_00329</name>
</gene>
<dbReference type="RefSeq" id="WP_223981013.1">
    <property type="nucleotide sequence ID" value="NZ_CAJZAG010000001.1"/>
</dbReference>
<proteinExistence type="predicted"/>
<protein>
    <recommendedName>
        <fullName evidence="1">FecR N-terminal domain-containing protein</fullName>
    </recommendedName>
</protein>
<dbReference type="InterPro" id="IPR032623">
    <property type="entry name" value="FecR_N"/>
</dbReference>
<sequence>MTQNQDDANWQIAWEWVQREHGAEDFDEDQRSRLMQWLIADPAHRRAYDKASRLWLIAGLVPPKVPAKLDSPEFPHSPD</sequence>
<keyword evidence="3" id="KW-1185">Reference proteome</keyword>
<dbReference type="EMBL" id="CAJZAG010000001">
    <property type="protein sequence ID" value="CAG9163995.1"/>
    <property type="molecule type" value="Genomic_DNA"/>
</dbReference>
<reference evidence="2 3" key="1">
    <citation type="submission" date="2021-08" db="EMBL/GenBank/DDBJ databases">
        <authorList>
            <person name="Peeters C."/>
        </authorList>
    </citation>
    <scope>NUCLEOTIDE SEQUENCE [LARGE SCALE GENOMIC DNA]</scope>
    <source>
        <strain evidence="2 3">LMG 32289</strain>
    </source>
</reference>
<evidence type="ECO:0000313" key="2">
    <source>
        <dbReference type="EMBL" id="CAG9163995.1"/>
    </source>
</evidence>
<organism evidence="2 3">
    <name type="scientific">Cupriavidus pampae</name>
    <dbReference type="NCBI Taxonomy" id="659251"/>
    <lineage>
        <taxon>Bacteria</taxon>
        <taxon>Pseudomonadati</taxon>
        <taxon>Pseudomonadota</taxon>
        <taxon>Betaproteobacteria</taxon>
        <taxon>Burkholderiales</taxon>
        <taxon>Burkholderiaceae</taxon>
        <taxon>Cupriavidus</taxon>
    </lineage>
</organism>
<evidence type="ECO:0000313" key="3">
    <source>
        <dbReference type="Proteomes" id="UP000706525"/>
    </source>
</evidence>
<dbReference type="Pfam" id="PF16220">
    <property type="entry name" value="DUF4880"/>
    <property type="match status" value="1"/>
</dbReference>
<accession>A0ABN7XSV2</accession>
<feature type="domain" description="FecR N-terminal" evidence="1">
    <location>
        <begin position="13"/>
        <end position="54"/>
    </location>
</feature>
<dbReference type="Proteomes" id="UP000706525">
    <property type="component" value="Unassembled WGS sequence"/>
</dbReference>
<evidence type="ECO:0000259" key="1">
    <source>
        <dbReference type="Pfam" id="PF16220"/>
    </source>
</evidence>